<comment type="caution">
    <text evidence="2">The sequence shown here is derived from an EMBL/GenBank/DDBJ whole genome shotgun (WGS) entry which is preliminary data.</text>
</comment>
<reference evidence="2 3" key="1">
    <citation type="submission" date="2020-08" db="EMBL/GenBank/DDBJ databases">
        <title>Genomic Encyclopedia of Type Strains, Phase IV (KMG-IV): sequencing the most valuable type-strain genomes for metagenomic binning, comparative biology and taxonomic classification.</title>
        <authorList>
            <person name="Goeker M."/>
        </authorList>
    </citation>
    <scope>NUCLEOTIDE SEQUENCE [LARGE SCALE GENOMIC DNA]</scope>
    <source>
        <strain evidence="2 3">DSM 27939</strain>
    </source>
</reference>
<dbReference type="Proteomes" id="UP000552709">
    <property type="component" value="Unassembled WGS sequence"/>
</dbReference>
<name>A0A7W8NFP8_9DEIO</name>
<keyword evidence="3" id="KW-1185">Reference proteome</keyword>
<evidence type="ECO:0000256" key="1">
    <source>
        <dbReference type="SAM" id="MobiDB-lite"/>
    </source>
</evidence>
<dbReference type="AlphaFoldDB" id="A0A7W8NFP8"/>
<accession>A0A7W8NFP8</accession>
<feature type="region of interest" description="Disordered" evidence="1">
    <location>
        <begin position="37"/>
        <end position="73"/>
    </location>
</feature>
<evidence type="ECO:0000313" key="3">
    <source>
        <dbReference type="Proteomes" id="UP000552709"/>
    </source>
</evidence>
<protein>
    <submittedName>
        <fullName evidence="2">Uncharacterized protein</fullName>
    </submittedName>
</protein>
<dbReference type="RefSeq" id="WP_184137351.1">
    <property type="nucleotide sequence ID" value="NZ_JACHFL010000020.1"/>
</dbReference>
<evidence type="ECO:0000313" key="2">
    <source>
        <dbReference type="EMBL" id="MBB5365669.1"/>
    </source>
</evidence>
<feature type="compositionally biased region" description="Basic and acidic residues" evidence="1">
    <location>
        <begin position="43"/>
        <end position="68"/>
    </location>
</feature>
<gene>
    <name evidence="2" type="ORF">HNQ08_004795</name>
</gene>
<dbReference type="EMBL" id="JACHFL010000020">
    <property type="protein sequence ID" value="MBB5365669.1"/>
    <property type="molecule type" value="Genomic_DNA"/>
</dbReference>
<proteinExistence type="predicted"/>
<organism evidence="2 3">
    <name type="scientific">Deinococcus humi</name>
    <dbReference type="NCBI Taxonomy" id="662880"/>
    <lineage>
        <taxon>Bacteria</taxon>
        <taxon>Thermotogati</taxon>
        <taxon>Deinococcota</taxon>
        <taxon>Deinococci</taxon>
        <taxon>Deinococcales</taxon>
        <taxon>Deinococcaceae</taxon>
        <taxon>Deinococcus</taxon>
    </lineage>
</organism>
<sequence>MSELPPSGATFSAPAHLFIKTERAALSAAEQPFQAAAFVNHNQPKDFKRREFHRADNPPTKLESRLDLPPKASTSGLEPHSFLLFDFSFQSPSARQQGIVGLPCLSWPAGGLE</sequence>